<keyword evidence="2" id="KW-1185">Reference proteome</keyword>
<proteinExistence type="predicted"/>
<dbReference type="EMBL" id="RXOF01000003">
    <property type="protein sequence ID" value="RTQ51682.1"/>
    <property type="molecule type" value="Genomic_DNA"/>
</dbReference>
<evidence type="ECO:0000313" key="1">
    <source>
        <dbReference type="EMBL" id="RTQ51682.1"/>
    </source>
</evidence>
<gene>
    <name evidence="1" type="ORF">EJV47_07760</name>
</gene>
<accession>A0A3S0H8J5</accession>
<reference evidence="1 2" key="1">
    <citation type="submission" date="2018-12" db="EMBL/GenBank/DDBJ databases">
        <title>Hymenobacter gummosus sp. nov., isolated from a spring.</title>
        <authorList>
            <person name="Nie L."/>
        </authorList>
    </citation>
    <scope>NUCLEOTIDE SEQUENCE [LARGE SCALE GENOMIC DNA]</scope>
    <source>
        <strain evidence="1 2">KCTC 52166</strain>
    </source>
</reference>
<comment type="caution">
    <text evidence="1">The sequence shown here is derived from an EMBL/GenBank/DDBJ whole genome shotgun (WGS) entry which is preliminary data.</text>
</comment>
<dbReference type="AlphaFoldDB" id="A0A3S0H8J5"/>
<dbReference type="Proteomes" id="UP000282184">
    <property type="component" value="Unassembled WGS sequence"/>
</dbReference>
<evidence type="ECO:0000313" key="2">
    <source>
        <dbReference type="Proteomes" id="UP000282184"/>
    </source>
</evidence>
<protein>
    <submittedName>
        <fullName evidence="1">Uncharacterized protein</fullName>
    </submittedName>
</protein>
<organism evidence="1 2">
    <name type="scientific">Hymenobacter gummosus</name>
    <dbReference type="NCBI Taxonomy" id="1776032"/>
    <lineage>
        <taxon>Bacteria</taxon>
        <taxon>Pseudomonadati</taxon>
        <taxon>Bacteroidota</taxon>
        <taxon>Cytophagia</taxon>
        <taxon>Cytophagales</taxon>
        <taxon>Hymenobacteraceae</taxon>
        <taxon>Hymenobacter</taxon>
    </lineage>
</organism>
<sequence>MNFDLVLRHIEQRLGPPPRRFNFWDRLTWLRLRKPDWDWRRDEIRSTVFNWERAFLYGKLTWAHLVQANYLMFQKVPDNCPGGVLIWREATRPFDPDALAEAAAQLYRLKGHSAKLRDPAEQAFAALLEDELTRPYGLAVPPRLAQGLDLRLSTVFFQRQHLPGGVLSGSLFPVLYLDEDPMVTVLVPERFWPADFRASW</sequence>
<dbReference type="RefSeq" id="WP_126692574.1">
    <property type="nucleotide sequence ID" value="NZ_RXOF01000003.1"/>
</dbReference>
<dbReference type="OrthoDB" id="291517at2"/>
<name>A0A3S0H8J5_9BACT</name>